<proteinExistence type="inferred from homology"/>
<feature type="binding site" evidence="4">
    <location>
        <position position="51"/>
    </location>
    <ligand>
        <name>substrate</name>
    </ligand>
</feature>
<dbReference type="InterPro" id="IPR037171">
    <property type="entry name" value="NagB/RpiA_transferase-like"/>
</dbReference>
<organism evidence="6 7">
    <name type="scientific">Sphingomicrobium lutaoense</name>
    <dbReference type="NCBI Taxonomy" id="515949"/>
    <lineage>
        <taxon>Bacteria</taxon>
        <taxon>Pseudomonadati</taxon>
        <taxon>Pseudomonadota</taxon>
        <taxon>Alphaproteobacteria</taxon>
        <taxon>Sphingomonadales</taxon>
        <taxon>Sphingomonadaceae</taxon>
        <taxon>Sphingomicrobium</taxon>
    </lineage>
</organism>
<keyword evidence="5" id="KW-0460">Magnesium</keyword>
<dbReference type="GO" id="GO:0046872">
    <property type="term" value="F:metal ion binding"/>
    <property type="evidence" value="ECO:0007669"/>
    <property type="project" value="UniProtKB-KW"/>
</dbReference>
<keyword evidence="5" id="KW-0479">Metal-binding</keyword>
<dbReference type="EC" id="6.3.3.2" evidence="5"/>
<comment type="similarity">
    <text evidence="1 5">Belongs to the 5-formyltetrahydrofolate cyclo-ligase family.</text>
</comment>
<dbReference type="Gene3D" id="3.40.50.10420">
    <property type="entry name" value="NagB/RpiA/CoA transferase-like"/>
    <property type="match status" value="1"/>
</dbReference>
<evidence type="ECO:0000313" key="6">
    <source>
        <dbReference type="EMBL" id="MBB3763899.1"/>
    </source>
</evidence>
<dbReference type="PANTHER" id="PTHR23407:SF1">
    <property type="entry name" value="5-FORMYLTETRAHYDROFOLATE CYCLO-LIGASE"/>
    <property type="match status" value="1"/>
</dbReference>
<dbReference type="GO" id="GO:0030272">
    <property type="term" value="F:5-formyltetrahydrofolate cyclo-ligase activity"/>
    <property type="evidence" value="ECO:0007669"/>
    <property type="project" value="UniProtKB-EC"/>
</dbReference>
<evidence type="ECO:0000256" key="2">
    <source>
        <dbReference type="ARBA" id="ARBA00022741"/>
    </source>
</evidence>
<name>A0A839YXJ2_9SPHN</name>
<feature type="binding site" evidence="4">
    <location>
        <begin position="123"/>
        <end position="131"/>
    </location>
    <ligand>
        <name>ATP</name>
        <dbReference type="ChEBI" id="CHEBI:30616"/>
    </ligand>
</feature>
<keyword evidence="6" id="KW-0436">Ligase</keyword>
<comment type="cofactor">
    <cofactor evidence="5">
        <name>Mg(2+)</name>
        <dbReference type="ChEBI" id="CHEBI:18420"/>
    </cofactor>
</comment>
<sequence length="181" mass="19744">MRKEARLARMKFVASLETDTRLALEAQLADRLADLVDAAEIIAGYAAIGSEISPEVCLARAARKGRTIAYPTFTGDDEQFLFRAGDPVMPGPHQIRQPADDAPLVKPDLVLVPLVACGNGGARLGQGKGHYDRVLARLVDDGARLVGIGWKVQRLERDLPSEPWDVPLHAFCSPRGIEFFD</sequence>
<dbReference type="NCBIfam" id="TIGR02727">
    <property type="entry name" value="MTHFS_bact"/>
    <property type="match status" value="1"/>
</dbReference>
<dbReference type="RefSeq" id="WP_183933205.1">
    <property type="nucleotide sequence ID" value="NZ_JACICF010000001.1"/>
</dbReference>
<keyword evidence="2 4" id="KW-0547">Nucleotide-binding</keyword>
<evidence type="ECO:0000256" key="5">
    <source>
        <dbReference type="RuleBase" id="RU361279"/>
    </source>
</evidence>
<reference evidence="6 7" key="1">
    <citation type="submission" date="2020-08" db="EMBL/GenBank/DDBJ databases">
        <title>Genomic Encyclopedia of Type Strains, Phase IV (KMG-IV): sequencing the most valuable type-strain genomes for metagenomic binning, comparative biology and taxonomic classification.</title>
        <authorList>
            <person name="Goeker M."/>
        </authorList>
    </citation>
    <scope>NUCLEOTIDE SEQUENCE [LARGE SCALE GENOMIC DNA]</scope>
    <source>
        <strain evidence="6 7">DSM 24194</strain>
    </source>
</reference>
<dbReference type="AlphaFoldDB" id="A0A839YXJ2"/>
<keyword evidence="7" id="KW-1185">Reference proteome</keyword>
<evidence type="ECO:0000256" key="4">
    <source>
        <dbReference type="PIRSR" id="PIRSR006806-1"/>
    </source>
</evidence>
<keyword evidence="3 4" id="KW-0067">ATP-binding</keyword>
<dbReference type="InterPro" id="IPR024185">
    <property type="entry name" value="FTHF_cligase-like_sf"/>
</dbReference>
<dbReference type="SUPFAM" id="SSF100950">
    <property type="entry name" value="NagB/RpiA/CoA transferase-like"/>
    <property type="match status" value="1"/>
</dbReference>
<dbReference type="PIRSF" id="PIRSF006806">
    <property type="entry name" value="FTHF_cligase"/>
    <property type="match status" value="1"/>
</dbReference>
<dbReference type="InterPro" id="IPR002698">
    <property type="entry name" value="FTHF_cligase"/>
</dbReference>
<dbReference type="Pfam" id="PF01812">
    <property type="entry name" value="5-FTHF_cyc-lig"/>
    <property type="match status" value="1"/>
</dbReference>
<dbReference type="EMBL" id="JACICF010000001">
    <property type="protein sequence ID" value="MBB3763899.1"/>
    <property type="molecule type" value="Genomic_DNA"/>
</dbReference>
<dbReference type="GO" id="GO:0009396">
    <property type="term" value="P:folic acid-containing compound biosynthetic process"/>
    <property type="evidence" value="ECO:0007669"/>
    <property type="project" value="TreeGrafter"/>
</dbReference>
<dbReference type="Proteomes" id="UP000578569">
    <property type="component" value="Unassembled WGS sequence"/>
</dbReference>
<evidence type="ECO:0000313" key="7">
    <source>
        <dbReference type="Proteomes" id="UP000578569"/>
    </source>
</evidence>
<comment type="caution">
    <text evidence="6">The sequence shown here is derived from an EMBL/GenBank/DDBJ whole genome shotgun (WGS) entry which is preliminary data.</text>
</comment>
<accession>A0A839YXJ2</accession>
<comment type="catalytic activity">
    <reaction evidence="5">
        <text>(6S)-5-formyl-5,6,7,8-tetrahydrofolate + ATP = (6R)-5,10-methenyltetrahydrofolate + ADP + phosphate</text>
        <dbReference type="Rhea" id="RHEA:10488"/>
        <dbReference type="ChEBI" id="CHEBI:30616"/>
        <dbReference type="ChEBI" id="CHEBI:43474"/>
        <dbReference type="ChEBI" id="CHEBI:57455"/>
        <dbReference type="ChEBI" id="CHEBI:57457"/>
        <dbReference type="ChEBI" id="CHEBI:456216"/>
        <dbReference type="EC" id="6.3.3.2"/>
    </reaction>
</comment>
<evidence type="ECO:0000256" key="3">
    <source>
        <dbReference type="ARBA" id="ARBA00022840"/>
    </source>
</evidence>
<gene>
    <name evidence="6" type="ORF">FHS50_000922</name>
</gene>
<protein>
    <recommendedName>
        <fullName evidence="5">5-formyltetrahydrofolate cyclo-ligase</fullName>
        <ecNumber evidence="5">6.3.3.2</ecNumber>
    </recommendedName>
</protein>
<dbReference type="GO" id="GO:0005524">
    <property type="term" value="F:ATP binding"/>
    <property type="evidence" value="ECO:0007669"/>
    <property type="project" value="UniProtKB-KW"/>
</dbReference>
<dbReference type="PANTHER" id="PTHR23407">
    <property type="entry name" value="ATPASE INHIBITOR/5-FORMYLTETRAHYDROFOLATE CYCLO-LIGASE"/>
    <property type="match status" value="1"/>
</dbReference>
<dbReference type="GO" id="GO:0035999">
    <property type="term" value="P:tetrahydrofolate interconversion"/>
    <property type="evidence" value="ECO:0007669"/>
    <property type="project" value="TreeGrafter"/>
</dbReference>
<evidence type="ECO:0000256" key="1">
    <source>
        <dbReference type="ARBA" id="ARBA00010638"/>
    </source>
</evidence>